<protein>
    <submittedName>
        <fullName evidence="3">Alpha/beta hydrolase</fullName>
    </submittedName>
</protein>
<evidence type="ECO:0000313" key="6">
    <source>
        <dbReference type="Proteomes" id="UP000261222"/>
    </source>
</evidence>
<dbReference type="Gene3D" id="3.40.50.1820">
    <property type="entry name" value="alpha/beta hydrolase"/>
    <property type="match status" value="1"/>
</dbReference>
<evidence type="ECO:0000313" key="5">
    <source>
        <dbReference type="EMBL" id="RHG16765.1"/>
    </source>
</evidence>
<dbReference type="EMBL" id="QRHZ01000005">
    <property type="protein sequence ID" value="RHG16765.1"/>
    <property type="molecule type" value="Genomic_DNA"/>
</dbReference>
<dbReference type="Proteomes" id="UP000261222">
    <property type="component" value="Unassembled WGS sequence"/>
</dbReference>
<evidence type="ECO:0000313" key="8">
    <source>
        <dbReference type="Proteomes" id="UP000284220"/>
    </source>
</evidence>
<dbReference type="Proteomes" id="UP000284220">
    <property type="component" value="Unassembled WGS sequence"/>
</dbReference>
<comment type="caution">
    <text evidence="3">The sequence shown here is derived from an EMBL/GenBank/DDBJ whole genome shotgun (WGS) entry which is preliminary data.</text>
</comment>
<dbReference type="AlphaFoldDB" id="A0A395ZXQ3"/>
<dbReference type="Proteomes" id="UP000265808">
    <property type="component" value="Unassembled WGS sequence"/>
</dbReference>
<dbReference type="InterPro" id="IPR049492">
    <property type="entry name" value="BD-FAE-like_dom"/>
</dbReference>
<organism evidence="3 6">
    <name type="scientific">Blautia obeum</name>
    <dbReference type="NCBI Taxonomy" id="40520"/>
    <lineage>
        <taxon>Bacteria</taxon>
        <taxon>Bacillati</taxon>
        <taxon>Bacillota</taxon>
        <taxon>Clostridia</taxon>
        <taxon>Lachnospirales</taxon>
        <taxon>Lachnospiraceae</taxon>
        <taxon>Blautia</taxon>
    </lineage>
</organism>
<gene>
    <name evidence="5" type="ORF">DW272_10790</name>
    <name evidence="4" type="ORF">DW859_11065</name>
    <name evidence="3" type="ORF">DXB81_08895</name>
</gene>
<feature type="domain" description="BD-FAE-like" evidence="2">
    <location>
        <begin position="103"/>
        <end position="283"/>
    </location>
</feature>
<evidence type="ECO:0000313" key="7">
    <source>
        <dbReference type="Proteomes" id="UP000265808"/>
    </source>
</evidence>
<dbReference type="InterPro" id="IPR050300">
    <property type="entry name" value="GDXG_lipolytic_enzyme"/>
</dbReference>
<evidence type="ECO:0000313" key="4">
    <source>
        <dbReference type="EMBL" id="RHC05686.1"/>
    </source>
</evidence>
<dbReference type="PANTHER" id="PTHR48081">
    <property type="entry name" value="AB HYDROLASE SUPERFAMILY PROTEIN C4A8.06C"/>
    <property type="match status" value="1"/>
</dbReference>
<reference evidence="6 7" key="1">
    <citation type="submission" date="2018-08" db="EMBL/GenBank/DDBJ databases">
        <title>A genome reference for cultivated species of the human gut microbiota.</title>
        <authorList>
            <person name="Zou Y."/>
            <person name="Xue W."/>
            <person name="Luo G."/>
        </authorList>
    </citation>
    <scope>NUCLEOTIDE SEQUENCE [LARGE SCALE GENOMIC DNA]</scope>
    <source>
        <strain evidence="5 8">AM22-9LB</strain>
        <strain evidence="4 7">AM37-4AC</strain>
        <strain evidence="3 6">OM06-11AA</strain>
    </source>
</reference>
<dbReference type="InterPro" id="IPR029058">
    <property type="entry name" value="AB_hydrolase_fold"/>
</dbReference>
<proteinExistence type="predicted"/>
<evidence type="ECO:0000256" key="1">
    <source>
        <dbReference type="ARBA" id="ARBA00022801"/>
    </source>
</evidence>
<dbReference type="PANTHER" id="PTHR48081:SF6">
    <property type="entry name" value="PEPTIDASE S9 PROLYL OLIGOPEPTIDASE CATALYTIC DOMAIN-CONTAINING PROTEIN"/>
    <property type="match status" value="1"/>
</dbReference>
<sequence>MGAKIIMEKIFDRNSTVKEAKNYKPFAEAVEHIEWGKDEEDTLEEIARRVSPSWNPDDMAYGLNRLAELCYNDTEVLQQFYTDEEKNEDPEKKNTALFWFPTGKKAPFAISIAGGGYNGVCSLMEGFPVAAKLNEMGINAFVLDYRAGTDDAADKSEEDLHRAIQFIFENKERFQLEDSYAVVGFSAGGHLTAEFGTDNRGYKTADLPKPEMLGLGYACVNLEFTEEEKKQQLSEDMFGKNREKEYYIAKRNEFTVLDHISSNYPPAFIWHTMEDELIPYEDNAVAMKEILDCVGVRNQLKCVKHGLHGLGLGTGSEAQGWLEEAVAFWKNQK</sequence>
<accession>A0A395ZXQ3</accession>
<dbReference type="EMBL" id="QSHL01000007">
    <property type="protein sequence ID" value="RHC05686.1"/>
    <property type="molecule type" value="Genomic_DNA"/>
</dbReference>
<dbReference type="EMBL" id="QSUB01000003">
    <property type="protein sequence ID" value="RGN04922.1"/>
    <property type="molecule type" value="Genomic_DNA"/>
</dbReference>
<dbReference type="Pfam" id="PF20434">
    <property type="entry name" value="BD-FAE"/>
    <property type="match status" value="1"/>
</dbReference>
<name>A0A395ZXQ3_9FIRM</name>
<evidence type="ECO:0000313" key="3">
    <source>
        <dbReference type="EMBL" id="RGN04922.1"/>
    </source>
</evidence>
<keyword evidence="1 3" id="KW-0378">Hydrolase</keyword>
<dbReference type="SUPFAM" id="SSF53474">
    <property type="entry name" value="alpha/beta-Hydrolases"/>
    <property type="match status" value="1"/>
</dbReference>
<dbReference type="GO" id="GO:0016787">
    <property type="term" value="F:hydrolase activity"/>
    <property type="evidence" value="ECO:0007669"/>
    <property type="project" value="UniProtKB-KW"/>
</dbReference>
<evidence type="ECO:0000259" key="2">
    <source>
        <dbReference type="Pfam" id="PF20434"/>
    </source>
</evidence>